<sequence length="51" mass="5469">MLRVDSSTLASEAHDADEDEDVPVNTRSLVSARDLGVFSSSAARPSKRPKP</sequence>
<comment type="caution">
    <text evidence="2">The sequence shown here is derived from an EMBL/GenBank/DDBJ whole genome shotgun (WGS) entry which is preliminary data.</text>
</comment>
<evidence type="ECO:0000256" key="1">
    <source>
        <dbReference type="SAM" id="MobiDB-lite"/>
    </source>
</evidence>
<accession>A0A0W0EYG3</accession>
<dbReference type="Proteomes" id="UP000054988">
    <property type="component" value="Unassembled WGS sequence"/>
</dbReference>
<gene>
    <name evidence="2" type="ORF">WG66_18320</name>
</gene>
<name>A0A0W0EYG3_MONRR</name>
<feature type="region of interest" description="Disordered" evidence="1">
    <location>
        <begin position="1"/>
        <end position="51"/>
    </location>
</feature>
<evidence type="ECO:0000313" key="2">
    <source>
        <dbReference type="EMBL" id="KTB29077.1"/>
    </source>
</evidence>
<reference evidence="2 3" key="1">
    <citation type="submission" date="2015-12" db="EMBL/GenBank/DDBJ databases">
        <title>Draft genome sequence of Moniliophthora roreri, the causal agent of frosty pod rot of cacao.</title>
        <authorList>
            <person name="Aime M.C."/>
            <person name="Diaz-Valderrama J.R."/>
            <person name="Kijpornyongpan T."/>
            <person name="Phillips-Mora W."/>
        </authorList>
    </citation>
    <scope>NUCLEOTIDE SEQUENCE [LARGE SCALE GENOMIC DNA]</scope>
    <source>
        <strain evidence="2 3">MCA 2952</strain>
    </source>
</reference>
<dbReference type="AlphaFoldDB" id="A0A0W0EYG3"/>
<proteinExistence type="predicted"/>
<evidence type="ECO:0000313" key="3">
    <source>
        <dbReference type="Proteomes" id="UP000054988"/>
    </source>
</evidence>
<protein>
    <submittedName>
        <fullName evidence="2">Uncharacterized protein</fullName>
    </submittedName>
</protein>
<organism evidence="2 3">
    <name type="scientific">Moniliophthora roreri</name>
    <name type="common">Frosty pod rot fungus</name>
    <name type="synonym">Monilia roreri</name>
    <dbReference type="NCBI Taxonomy" id="221103"/>
    <lineage>
        <taxon>Eukaryota</taxon>
        <taxon>Fungi</taxon>
        <taxon>Dikarya</taxon>
        <taxon>Basidiomycota</taxon>
        <taxon>Agaricomycotina</taxon>
        <taxon>Agaricomycetes</taxon>
        <taxon>Agaricomycetidae</taxon>
        <taxon>Agaricales</taxon>
        <taxon>Marasmiineae</taxon>
        <taxon>Marasmiaceae</taxon>
        <taxon>Moniliophthora</taxon>
    </lineage>
</organism>
<dbReference type="EMBL" id="LATX01002450">
    <property type="protein sequence ID" value="KTB29077.1"/>
    <property type="molecule type" value="Genomic_DNA"/>
</dbReference>